<dbReference type="PROSITE" id="PS51257">
    <property type="entry name" value="PROKAR_LIPOPROTEIN"/>
    <property type="match status" value="1"/>
</dbReference>
<dbReference type="RefSeq" id="WP_186967366.1">
    <property type="nucleotide sequence ID" value="NZ_JACOOE010000005.1"/>
</dbReference>
<dbReference type="InterPro" id="IPR038653">
    <property type="entry name" value="Put_CMD_sf"/>
</dbReference>
<sequence>MSNRQLVKLAFCVCLLPFFFSCSSERDEGSEGNGTLRVQVSANAEVLVGTNTRVNDGIEQEVPDVNDFSFSIFKGETLRGEWATLAEFLADDELTLRSGNNYVAKASYGDVNNEGFELPYYEGNQPFVIKRGQTTTVEVTCYLANAKLSIVYTDDFKDYFSEYTAEVTTSLGNTVNYVSDETRYAYFKPGEVQVRVKVKKKEGYSQEVTLKVGEDYALEARHAYILTLDLDAGTPSINVSFSDDIPNQEPVTIIVSDEALSAPAPYFTANGFNDDQPIDVVEGKSAEASEVYAYLNAAGGIAHCYLTTHSSSLIEQGWPETVDLTSVSAENLSAMQKLGFQMAGLGDKKDKIAKIDFTNVVPFLEYTEEGTEHLFELRATDKLSKENVEPLKFRVSSKDNQFAVSAGQSVLYGTTKMKANLTLDGDPARVTYWLKKGEIEQQVVPSSIKSNGISHDLVFKFDESQYADIQMEARYLRRKSTLNSMLEAPAVSLYLEYPGDVWTKEATLHKRGTLDESWTFQCAKWKKNELGAWTMQAYSLTDDAIFLNALTDSTKYTYRFVKFDESQDIIGASDTLSIVTEKEFQIPNSNFESCIKEKRYDASGTGGQDIYIFYPYAENNLSEQWWNTRNLLTTSERGSLLGATCSWYYSCFPGSVPTNEEKLTASWHLNNYDGQSLTIGGHGDEGTAIEIATVGWGKGNKWSGIGKNSENKTAGSLFIGTFAENVEQYGRTFSSRPTEVRFWYKYYSYNDEFTKPYVSVEDKNGNEIGKMEEELIISNSVNEFTEGIIKISYIGHETEKAAKIKIIFLSTSSQSPATKAVHGSLNDWKGNGDSRHIGSILTIDDVSLVYDK</sequence>
<evidence type="ECO:0000313" key="1">
    <source>
        <dbReference type="EMBL" id="MBC5605278.1"/>
    </source>
</evidence>
<dbReference type="EMBL" id="JACOOE010000005">
    <property type="protein sequence ID" value="MBC5605278.1"/>
    <property type="molecule type" value="Genomic_DNA"/>
</dbReference>
<dbReference type="Proteomes" id="UP000600600">
    <property type="component" value="Unassembled WGS sequence"/>
</dbReference>
<reference evidence="1 2" key="1">
    <citation type="submission" date="2020-08" db="EMBL/GenBank/DDBJ databases">
        <title>Genome public.</title>
        <authorList>
            <person name="Liu C."/>
            <person name="Sun Q."/>
        </authorList>
    </citation>
    <scope>NUCLEOTIDE SEQUENCE [LARGE SCALE GENOMIC DNA]</scope>
    <source>
        <strain evidence="1 2">M27</strain>
    </source>
</reference>
<evidence type="ECO:0000313" key="2">
    <source>
        <dbReference type="Proteomes" id="UP000600600"/>
    </source>
</evidence>
<comment type="caution">
    <text evidence="1">The sequence shown here is derived from an EMBL/GenBank/DDBJ whole genome shotgun (WGS) entry which is preliminary data.</text>
</comment>
<dbReference type="Pfam" id="PF14900">
    <property type="entry name" value="DUF4493"/>
    <property type="match status" value="1"/>
</dbReference>
<proteinExistence type="predicted"/>
<dbReference type="Gene3D" id="2.60.120.890">
    <property type="entry name" value="BT2081, beta-jelly-roll domain"/>
    <property type="match status" value="1"/>
</dbReference>
<accession>A0ABR7CBU7</accession>
<dbReference type="InterPro" id="IPR027840">
    <property type="entry name" value="DUF4493"/>
</dbReference>
<organism evidence="1 2">
    <name type="scientific">Bacteroides difficilis</name>
    <dbReference type="NCBI Taxonomy" id="2763021"/>
    <lineage>
        <taxon>Bacteria</taxon>
        <taxon>Pseudomonadati</taxon>
        <taxon>Bacteroidota</taxon>
        <taxon>Bacteroidia</taxon>
        <taxon>Bacteroidales</taxon>
        <taxon>Bacteroidaceae</taxon>
        <taxon>Bacteroides</taxon>
    </lineage>
</organism>
<protein>
    <submittedName>
        <fullName evidence="1">DUF4493 domain-containing protein</fullName>
    </submittedName>
</protein>
<keyword evidence="2" id="KW-1185">Reference proteome</keyword>
<gene>
    <name evidence="1" type="ORF">H8S67_11430</name>
</gene>
<name>A0ABR7CBU7_9BACE</name>